<dbReference type="Proteomes" id="UP000632886">
    <property type="component" value="Unassembled WGS sequence"/>
</dbReference>
<feature type="non-terminal residue" evidence="5">
    <location>
        <position position="1638"/>
    </location>
</feature>
<feature type="compositionally biased region" description="Basic and acidic residues" evidence="2">
    <location>
        <begin position="1117"/>
        <end position="1135"/>
    </location>
</feature>
<dbReference type="Pfam" id="PF13385">
    <property type="entry name" value="Laminin_G_3"/>
    <property type="match status" value="1"/>
</dbReference>
<dbReference type="SUPFAM" id="SSF49899">
    <property type="entry name" value="Concanavalin A-like lectins/glucanases"/>
    <property type="match status" value="1"/>
</dbReference>
<dbReference type="GO" id="GO:0016020">
    <property type="term" value="C:membrane"/>
    <property type="evidence" value="ECO:0007669"/>
    <property type="project" value="TreeGrafter"/>
</dbReference>
<dbReference type="Pfam" id="PF15787">
    <property type="entry name" value="DUF4704"/>
    <property type="match status" value="1"/>
</dbReference>
<evidence type="ECO:0000259" key="4">
    <source>
        <dbReference type="Pfam" id="PF20425"/>
    </source>
</evidence>
<dbReference type="InterPro" id="IPR013320">
    <property type="entry name" value="ConA-like_dom_sf"/>
</dbReference>
<reference evidence="5 6" key="1">
    <citation type="submission" date="2020-02" db="EMBL/GenBank/DDBJ databases">
        <title>Bird 10,000 Genomes (B10K) Project - Family phase.</title>
        <authorList>
            <person name="Zhang G."/>
        </authorList>
    </citation>
    <scope>NUCLEOTIDE SEQUENCE [LARGE SCALE GENOMIC DNA]</scope>
    <source>
        <strain evidence="5">B10K-DU-017-21</strain>
    </source>
</reference>
<dbReference type="InterPro" id="IPR011989">
    <property type="entry name" value="ARM-like"/>
</dbReference>
<feature type="compositionally biased region" description="Polar residues" evidence="2">
    <location>
        <begin position="1528"/>
        <end position="1537"/>
    </location>
</feature>
<organism evidence="5 6">
    <name type="scientific">Centropus bengalensis</name>
    <name type="common">lesser coucal</name>
    <dbReference type="NCBI Taxonomy" id="1463675"/>
    <lineage>
        <taxon>Eukaryota</taxon>
        <taxon>Metazoa</taxon>
        <taxon>Chordata</taxon>
        <taxon>Craniata</taxon>
        <taxon>Vertebrata</taxon>
        <taxon>Euteleostomi</taxon>
        <taxon>Archelosauria</taxon>
        <taxon>Archosauria</taxon>
        <taxon>Dinosauria</taxon>
        <taxon>Saurischia</taxon>
        <taxon>Theropoda</taxon>
        <taxon>Coelurosauria</taxon>
        <taxon>Aves</taxon>
        <taxon>Neognathae</taxon>
        <taxon>Neoaves</taxon>
        <taxon>Otidimorphae</taxon>
        <taxon>Cuculiformes</taxon>
        <taxon>Centropidae</taxon>
        <taxon>Centropus</taxon>
    </lineage>
</organism>
<dbReference type="PANTHER" id="PTHR13743">
    <property type="entry name" value="BEIGE/BEACH-RELATED"/>
    <property type="match status" value="1"/>
</dbReference>
<evidence type="ECO:0000313" key="5">
    <source>
        <dbReference type="EMBL" id="NXX97948.1"/>
    </source>
</evidence>
<gene>
    <name evidence="5" type="primary">Lrba_3</name>
    <name evidence="5" type="ORF">CENBEN_R09865</name>
</gene>
<protein>
    <submittedName>
        <fullName evidence="5">LRBA protein</fullName>
    </submittedName>
</protein>
<feature type="domain" description="DUF4704" evidence="3">
    <location>
        <begin position="370"/>
        <end position="849"/>
    </location>
</feature>
<dbReference type="GO" id="GO:0019901">
    <property type="term" value="F:protein kinase binding"/>
    <property type="evidence" value="ECO:0007669"/>
    <property type="project" value="TreeGrafter"/>
</dbReference>
<name>A0A852M7M1_9AVES</name>
<dbReference type="SUPFAM" id="SSF48371">
    <property type="entry name" value="ARM repeat"/>
    <property type="match status" value="1"/>
</dbReference>
<comment type="caution">
    <text evidence="5">The sequence shown here is derived from an EMBL/GenBank/DDBJ whole genome shotgun (WGS) entry which is preliminary data.</text>
</comment>
<feature type="compositionally biased region" description="Polar residues" evidence="2">
    <location>
        <begin position="1094"/>
        <end position="1107"/>
    </location>
</feature>
<dbReference type="InterPro" id="IPR031570">
    <property type="entry name" value="NBEA/BDCP_DUF4704"/>
</dbReference>
<dbReference type="FunFam" id="2.60.120.200:FF:000010">
    <property type="entry name" value="neurobeachin isoform X2"/>
    <property type="match status" value="1"/>
</dbReference>
<dbReference type="Gene3D" id="2.60.120.200">
    <property type="match status" value="1"/>
</dbReference>
<dbReference type="Gene3D" id="1.25.10.10">
    <property type="entry name" value="Leucine-rich Repeat Variant"/>
    <property type="match status" value="1"/>
</dbReference>
<dbReference type="PANTHER" id="PTHR13743:SF64">
    <property type="entry name" value="LIPOPOLYSACCHARIDE-RESPONSIVE AND BEIGE-LIKE ANCHOR PROTEIN"/>
    <property type="match status" value="1"/>
</dbReference>
<feature type="region of interest" description="Disordered" evidence="2">
    <location>
        <begin position="1467"/>
        <end position="1550"/>
    </location>
</feature>
<dbReference type="Pfam" id="PF20425">
    <property type="entry name" value="Neurobeachin"/>
    <property type="match status" value="1"/>
</dbReference>
<feature type="compositionally biased region" description="Basic and acidic residues" evidence="2">
    <location>
        <begin position="1056"/>
        <end position="1079"/>
    </location>
</feature>
<accession>A0A852M7M1</accession>
<dbReference type="InterPro" id="IPR016024">
    <property type="entry name" value="ARM-type_fold"/>
</dbReference>
<feature type="compositionally biased region" description="Basic and acidic residues" evidence="2">
    <location>
        <begin position="916"/>
        <end position="928"/>
    </location>
</feature>
<keyword evidence="6" id="KW-1185">Reference proteome</keyword>
<feature type="non-terminal residue" evidence="5">
    <location>
        <position position="1"/>
    </location>
</feature>
<feature type="region of interest" description="Disordered" evidence="2">
    <location>
        <begin position="965"/>
        <end position="1212"/>
    </location>
</feature>
<feature type="domain" description="Neurobeachin alpha-solenoid region" evidence="4">
    <location>
        <begin position="1"/>
        <end position="125"/>
    </location>
</feature>
<dbReference type="GO" id="GO:0008104">
    <property type="term" value="P:intracellular protein localization"/>
    <property type="evidence" value="ECO:0007669"/>
    <property type="project" value="TreeGrafter"/>
</dbReference>
<feature type="compositionally biased region" description="Basic and acidic residues" evidence="2">
    <location>
        <begin position="1016"/>
        <end position="1030"/>
    </location>
</feature>
<dbReference type="GO" id="GO:0005829">
    <property type="term" value="C:cytosol"/>
    <property type="evidence" value="ECO:0007669"/>
    <property type="project" value="TreeGrafter"/>
</dbReference>
<proteinExistence type="predicted"/>
<evidence type="ECO:0000259" key="3">
    <source>
        <dbReference type="Pfam" id="PF15787"/>
    </source>
</evidence>
<feature type="region of interest" description="Disordered" evidence="2">
    <location>
        <begin position="912"/>
        <end position="938"/>
    </location>
</feature>
<dbReference type="InterPro" id="IPR046852">
    <property type="entry name" value="Neurobeachin_a-sol"/>
</dbReference>
<keyword evidence="1" id="KW-0853">WD repeat</keyword>
<dbReference type="InterPro" id="IPR050865">
    <property type="entry name" value="BEACH_Domain"/>
</dbReference>
<feature type="compositionally biased region" description="Polar residues" evidence="2">
    <location>
        <begin position="1504"/>
        <end position="1515"/>
    </location>
</feature>
<evidence type="ECO:0000256" key="1">
    <source>
        <dbReference type="ARBA" id="ARBA00022574"/>
    </source>
</evidence>
<sequence>LVGGRFDLEMNFIIQEAEGITCMVDLLDKCDATCQAEVWSMFTAILKKSIRNLQACTEVGLVEQVLKRIDGADNMIADLLVDMLGVLASYNLTVRELKLFFSKLQGEKGRWPPHAGKLLSVLKHMPQKYGPDAFFNFPGKSAAAIALPPIAKWPYQNGFTFHTWLRMDPVNNINVDKDKPYLYCFRTNKGLGYSAHFVGGCLIVTSIKSKGKGFQHCVKFDFKPQKWYMVTLVHIYNRWKNSELRCYVNGELASYGEITWFVNTSDTFDKCFLGSSETADANRVFCGQMTSVYLFSEALNAAQIFAIYQLGLGYKGTFKFKAESDLFLAEHHKLLLYDGKLSSAIAFMYNPRATDAQLCLESSPKDNPSIFVHSPHALMLQDVKAVLTHSIQSALHSIGGVQVLFPLFAQLDYRQYSSDHIDTTICSTLLAFIMELLKNSIAMQEQMLSCKGFLVIGHSLEKSSKAHVTRAVLELCLAFSKYLSNLHNGVPLLKQLCDHVLLNPAIWIHIPAQVQLILYTYLSTEFIGTVNIYGAIRRVGTVLLVMHTLKYYYWVVNPQDRSGITPKGTDGPRPTQKEILSLRAFLLMFVKQLVMKDYGIKEDELQAILNYLLTIHEDDNLMDVLQLLVALMSEHPSSMIPAFDQRNGLQVVYKLLASQSEGIRVQALKVMGYFLKHLPPKRKAEVMLGHGLFSLLAERLMLQTSLITMTTYNVLFEILTEQICTQVIHKQHPDPDSTVKIQNPQILKVIATLLRNSPQCPETLEVRRAFLSDMIKLFNNSRENRRSLLQCSVWQEWMLSLCCFNPKTSEEQKITEMVYTIFRILLYHAIKYEWGGWRVWVDTLSITHSKVTFEMHKESLSQMYREYQGRGGEGSGMSSTPIRTISGISKEAESKGRQQCLELKEDVAAPSCVVDGTERSSEKKERNTSSDGDQQTYLVADHREELERGGREAAQDFKAVPCVAFPPEPEAIKPSPSEISTGIAEAIEDSPSKADEDVEEAGAVTASLATQTASEGETRESPERLEKLTVEVEEEDDFVDLKEESSMPLPSEEFEEMSKERSSDESKGAKQEKAPERQPESVAVKPEGAGGVSRANQNSPELATSALQEVAAQPNLEGKKPEEDKGLSSETKTDQESANARQSEPAGASEKRIAKLDVSSVASDTEKLELKANTCPEAPLPPRSIPEVKKQQDSTGQELAAPSDGPKRDSRSSVFRIPEFKWSLMHQRLLTDLLFSIETDIQMWRSHSTKTVMDFVNSSDNVIFVHNTIHLISQVMDNMIMACGGILPLLSAATSTTHELENIEPTQGLSVEASLTFLQRLINLVDVLIFASSLGFTEIESEKNMSSGGVLRQCLRLVCAVAVRNCLECQQLAQMKPVGDPGKNLKAVQGFIEIGKSAAKAMDMVIGGIYPIRDHERLLQDMDINRLRAVVFRDIEDSKQAQYLALAVVYFISVLMVSKYRDILEPQNERRPPSHSQSFKELENENNGAPATDVEHPSAALGASASTEDSGSAASVQRRDSGLGEEPTSGQTNSSGSAAEAGPLSVGAGPDAISEVLSTLSLEVNKSQERSEAGTEDGRPATCVPAAKNVNVKDILRSLVSSPADGTAVDAALLPPTFLGVLGNGAAEQPVQFHSFDR</sequence>
<evidence type="ECO:0000256" key="2">
    <source>
        <dbReference type="SAM" id="MobiDB-lite"/>
    </source>
</evidence>
<dbReference type="EMBL" id="WBNK01001741">
    <property type="protein sequence ID" value="NXX97948.1"/>
    <property type="molecule type" value="Genomic_DNA"/>
</dbReference>
<feature type="compositionally biased region" description="Basic and acidic residues" evidence="2">
    <location>
        <begin position="1467"/>
        <end position="1483"/>
    </location>
</feature>
<evidence type="ECO:0000313" key="6">
    <source>
        <dbReference type="Proteomes" id="UP000632886"/>
    </source>
</evidence>